<evidence type="ECO:0000313" key="11">
    <source>
        <dbReference type="Proteomes" id="UP000323000"/>
    </source>
</evidence>
<keyword evidence="4" id="KW-0539">Nucleus</keyword>
<feature type="region of interest" description="Disordered" evidence="6">
    <location>
        <begin position="2042"/>
        <end position="2064"/>
    </location>
</feature>
<dbReference type="EMBL" id="VAHF01000008">
    <property type="protein sequence ID" value="TXG57095.1"/>
    <property type="molecule type" value="Genomic_DNA"/>
</dbReference>
<dbReference type="GO" id="GO:0000445">
    <property type="term" value="C:THO complex part of transcription export complex"/>
    <property type="evidence" value="ECO:0007669"/>
    <property type="project" value="TreeGrafter"/>
</dbReference>
<dbReference type="Pfam" id="PF11262">
    <property type="entry name" value="Tho2"/>
    <property type="match status" value="1"/>
</dbReference>
<dbReference type="InterPro" id="IPR040007">
    <property type="entry name" value="Tho2"/>
</dbReference>
<feature type="compositionally biased region" description="Basic and acidic residues" evidence="6">
    <location>
        <begin position="1850"/>
        <end position="1862"/>
    </location>
</feature>
<dbReference type="Pfam" id="PF16134">
    <property type="entry name" value="THOC2_N"/>
    <property type="match status" value="2"/>
</dbReference>
<evidence type="ECO:0000313" key="10">
    <source>
        <dbReference type="EMBL" id="TXG57095.1"/>
    </source>
</evidence>
<feature type="domain" description="THO complex subunit 2 N-terminal" evidence="9">
    <location>
        <begin position="445"/>
        <end position="592"/>
    </location>
</feature>
<comment type="similarity">
    <text evidence="2">Belongs to the THOC2 family.</text>
</comment>
<dbReference type="InterPro" id="IPR021418">
    <property type="entry name" value="THO_THOC2_C"/>
</dbReference>
<feature type="compositionally biased region" description="Basic and acidic residues" evidence="6">
    <location>
        <begin position="1931"/>
        <end position="1949"/>
    </location>
</feature>
<feature type="region of interest" description="Disordered" evidence="6">
    <location>
        <begin position="1931"/>
        <end position="1999"/>
    </location>
</feature>
<feature type="compositionally biased region" description="Pro residues" evidence="6">
    <location>
        <begin position="1811"/>
        <end position="1821"/>
    </location>
</feature>
<evidence type="ECO:0000256" key="5">
    <source>
        <dbReference type="SAM" id="Coils"/>
    </source>
</evidence>
<feature type="domain" description="THO complex subunitTHOC2 N-terminal" evidence="8">
    <location>
        <begin position="594"/>
        <end position="669"/>
    </location>
</feature>
<feature type="coiled-coil region" evidence="5">
    <location>
        <begin position="1077"/>
        <end position="1146"/>
    </location>
</feature>
<accession>A0A5C7HJX9</accession>
<evidence type="ECO:0000259" key="7">
    <source>
        <dbReference type="Pfam" id="PF11262"/>
    </source>
</evidence>
<comment type="caution">
    <text evidence="10">The sequence shown here is derived from an EMBL/GenBank/DDBJ whole genome shotgun (WGS) entry which is preliminary data.</text>
</comment>
<proteinExistence type="inferred from homology"/>
<feature type="compositionally biased region" description="Basic and acidic residues" evidence="6">
    <location>
        <begin position="1413"/>
        <end position="1436"/>
    </location>
</feature>
<feature type="compositionally biased region" description="Basic and acidic residues" evidence="6">
    <location>
        <begin position="1648"/>
        <end position="1697"/>
    </location>
</feature>
<feature type="compositionally biased region" description="Basic and acidic residues" evidence="6">
    <location>
        <begin position="1869"/>
        <end position="1882"/>
    </location>
</feature>
<keyword evidence="11" id="KW-1185">Reference proteome</keyword>
<evidence type="ECO:0000256" key="1">
    <source>
        <dbReference type="ARBA" id="ARBA00004123"/>
    </source>
</evidence>
<evidence type="ECO:0000259" key="9">
    <source>
        <dbReference type="Pfam" id="PF16134"/>
    </source>
</evidence>
<feature type="compositionally biased region" description="Polar residues" evidence="6">
    <location>
        <begin position="1565"/>
        <end position="1590"/>
    </location>
</feature>
<dbReference type="Proteomes" id="UP000323000">
    <property type="component" value="Chromosome 8"/>
</dbReference>
<dbReference type="InterPro" id="IPR021726">
    <property type="entry name" value="THO_THOC2_N"/>
</dbReference>
<dbReference type="PANTHER" id="PTHR21597">
    <property type="entry name" value="THO2 PROTEIN"/>
    <property type="match status" value="1"/>
</dbReference>
<evidence type="ECO:0000256" key="4">
    <source>
        <dbReference type="ARBA" id="ARBA00023242"/>
    </source>
</evidence>
<feature type="compositionally biased region" description="Basic and acidic residues" evidence="6">
    <location>
        <begin position="1705"/>
        <end position="1807"/>
    </location>
</feature>
<dbReference type="GO" id="GO:0006406">
    <property type="term" value="P:mRNA export from nucleus"/>
    <property type="evidence" value="ECO:0007669"/>
    <property type="project" value="InterPro"/>
</dbReference>
<sequence>MSIPQIDCKLVTEECVREWKNGNSTFRVPDPVSMLRFLYELCSTLVRGDLPFQKCKMALDSVEFLDKPSVKEVASSFADIVTQMAQDMTMPGEYRARLIKLAKWLVESALVPMRLFQERCEEEFLWEAEMTKIKAPDLKGKEVRVNTRLLYQQTKFNLLREESEGYAKLVTLLCRGSEDSGQSVSAATIGIIKSLIGHFDLDPNRVFDIVLECFELQHNNNVFLELIPIFPKSHASQILGFKFQYYQRMEVNSPVPFGLYKLTALLVKEEFIDLDNIYAHLLPKDDEAFDHYNAFSAKRLDEANKIGKINLAATGKDLMEDEKQGDVIIDLFAALDMETEAVAERSPELENSQTLGLLTGFLSVDDWYHAHILFERLAPLNPVAHIQICDGLFRLIDNSISSAYDIVRQTHLQSIGSFSGANIDAMDTTDSTISRSFVNLPKKLFQMLATVGPYLYRDTVLLQKVCRVLRGYYMSALELVNSGDRASNLEPAIGGNRVPRQHLKEVRSRVEEALGTCLLPSLQFIPANPAVGQEIWEVMNLLPYEVRYRLYGEWEKDDERNPMVLAARQMAKLDTRRILKRLAKENLKQLGRMVAKLAHANPMTVLRTIVNQIEAYRDMITPVVDAFKYLTQLEYDILEYVVIERLAQGGRDKLKDDGINLSDWLQSLASFWGHLCKKYPSMELRGLFQYLVNQLKKGQGIELVLLQELIQQMANVQYTENLTEEQLDAMAGSDTLRYQATSFGVTRNNKLIILFTHEINLKLLERDVTGGWSSAGDGGGDILFDVGGVDLVSSNKWKLLHRLDFGCEASRLLMLEEDLSGDYEAISYNITGRGGESSSILANCITADAHSNYYAYKFWELKLKTPIFLFQKCFEILASSCQALIKSTNRLKDSLLPKDDSKLAIPLLLLLAQHRSVVVINADAPYIKMVSEQFDRCHGTLLQYVEFLSSAVTPSTAYAQLIPSLNDLIHLYHLDPEVAFLIYRPVMRLFKCQGSSDVFWPLDDTGGANVTTVNLESELTEDPGKVILDLGSQKPIMWSDLLDTVKTMLPAKAWNSLSPDLYATFWGLTLYDLYVPRNRYESEIAKQHTALKALEELSDNSSSAITKRKKDKERIQESLDRLTSELRKHEENVASVHRRLSREKDKWLSSCPDTLKINMEFLQRCIFPRCTFSMPDAVYCAMFVHTLHSLGTPFFNTVNHIDGLICKTLQPMICCCTEYEVGRLGRFLYETLKIAYHWKRDESIYERECGNMPGFAVYYRYPNSQRVTYGQFIKVHWKWSQRITRLLIQCLESPEYMEIRNALIMLTKISGVFPVTRKSGINLEKRVAKIKSDEREDLKVLATGVAAALAARKPSWVTDEEFGMGYLELKPAPSLASKSLAGNGAVQNGSALNVSQNEIAGGKTASMLTQHADSGHSVRDLVLRTKPADGRLERTESTPVVKSDQGHLKLKGGSLTNGSDVHSSMPAAAVQAGTSRSVENQKLVDESSNRTLDENMSRTSAKNSAESESKASAKRSVPTGSLTKTLKQDPAKDDNRSGKAAVRSSGTATSDRDLPSHASEGRQGGANNASSAVQVNSITVSAKTTSSVRTSDNHGIELKTESGVAKSSDLRFSGGKNDGNEASEASRLSSSRSAHSPRHDTSAVPSKSTDKVQKRTSPADDTDRSSKRYKGDTESRDFDERERSMDPRYVDLDKIGTDEQNVYRATDKALDRSKDKGNERYEREHRERFDRPDKSRADDILPEKSRDRSMERYGRERSVERGQERGSDRTFDRVSDKAKDDRNKDDRSKLRYSDSSSEKSHVDDRFHGQSLPPPPPLPPHVVPQSVNASRRDEDADRRFGNTRHTQRLSPRHDEKERRRSEENSVASQDDAKRRREDDFRDRKREEREGLTLKVILLPSVSEVVTYALLDKAYLLMAVLFSISVCVSVEERERERDRDREKANLLKEDTDASVASKRRKLKRDHLPSVEPGEYSPVAPPPPSVAMGISQSYDGRDRGDRKGAMMRAGYIEDAAMRIHSKEVAGKMARRDSDPICKSLTRATRMYDREWEDEKRQRAEQKRRHRK</sequence>
<dbReference type="InterPro" id="IPR032302">
    <property type="entry name" value="THOC2_N"/>
</dbReference>
<protein>
    <recommendedName>
        <fullName evidence="3">THO complex subunit 2</fullName>
    </recommendedName>
</protein>
<evidence type="ECO:0000256" key="3">
    <source>
        <dbReference type="ARBA" id="ARBA00019596"/>
    </source>
</evidence>
<feature type="region of interest" description="Disordered" evidence="6">
    <location>
        <begin position="1408"/>
        <end position="1882"/>
    </location>
</feature>
<dbReference type="OrthoDB" id="29024at2759"/>
<dbReference type="GO" id="GO:0006397">
    <property type="term" value="P:mRNA processing"/>
    <property type="evidence" value="ECO:0007669"/>
    <property type="project" value="InterPro"/>
</dbReference>
<feature type="compositionally biased region" description="Basic and acidic residues" evidence="6">
    <location>
        <begin position="1526"/>
        <end position="1537"/>
    </location>
</feature>
<feature type="compositionally biased region" description="Basic and acidic residues" evidence="6">
    <location>
        <begin position="2042"/>
        <end position="2057"/>
    </location>
</feature>
<feature type="domain" description="THO complex subunitTHOC2 C-terminal" evidence="7">
    <location>
        <begin position="1054"/>
        <end position="1349"/>
    </location>
</feature>
<name>A0A5C7HJX9_9ROSI</name>
<evidence type="ECO:0000256" key="6">
    <source>
        <dbReference type="SAM" id="MobiDB-lite"/>
    </source>
</evidence>
<feature type="compositionally biased region" description="Basic and acidic residues" evidence="6">
    <location>
        <begin position="1829"/>
        <end position="1839"/>
    </location>
</feature>
<feature type="compositionally biased region" description="Basic and acidic residues" evidence="6">
    <location>
        <begin position="1591"/>
        <end position="1600"/>
    </location>
</feature>
<dbReference type="Pfam" id="PF11732">
    <property type="entry name" value="Thoc2"/>
    <property type="match status" value="1"/>
</dbReference>
<dbReference type="GO" id="GO:0003729">
    <property type="term" value="F:mRNA binding"/>
    <property type="evidence" value="ECO:0007669"/>
    <property type="project" value="TreeGrafter"/>
</dbReference>
<evidence type="ECO:0000259" key="8">
    <source>
        <dbReference type="Pfam" id="PF11732"/>
    </source>
</evidence>
<reference evidence="11" key="1">
    <citation type="journal article" date="2019" name="Gigascience">
        <title>De novo genome assembly of the endangered Acer yangbiense, a plant species with extremely small populations endemic to Yunnan Province, China.</title>
        <authorList>
            <person name="Yang J."/>
            <person name="Wariss H.M."/>
            <person name="Tao L."/>
            <person name="Zhang R."/>
            <person name="Yun Q."/>
            <person name="Hollingsworth P."/>
            <person name="Dao Z."/>
            <person name="Luo G."/>
            <person name="Guo H."/>
            <person name="Ma Y."/>
            <person name="Sun W."/>
        </authorList>
    </citation>
    <scope>NUCLEOTIDE SEQUENCE [LARGE SCALE GENOMIC DNA]</scope>
    <source>
        <strain evidence="11">cv. Malutang</strain>
    </source>
</reference>
<feature type="domain" description="THO complex subunit 2 N-terminal" evidence="9">
    <location>
        <begin position="37"/>
        <end position="422"/>
    </location>
</feature>
<comment type="subcellular location">
    <subcellularLocation>
        <location evidence="1">Nucleus</location>
    </subcellularLocation>
</comment>
<evidence type="ECO:0000256" key="2">
    <source>
        <dbReference type="ARBA" id="ARBA00007857"/>
    </source>
</evidence>
<gene>
    <name evidence="10" type="ORF">EZV62_018408</name>
</gene>
<feature type="compositionally biased region" description="Basic and acidic residues" evidence="6">
    <location>
        <begin position="1482"/>
        <end position="1496"/>
    </location>
</feature>
<dbReference type="PANTHER" id="PTHR21597:SF0">
    <property type="entry name" value="THO COMPLEX SUBUNIT 2"/>
    <property type="match status" value="1"/>
</dbReference>
<feature type="compositionally biased region" description="Low complexity" evidence="6">
    <location>
        <begin position="1622"/>
        <end position="1634"/>
    </location>
</feature>
<organism evidence="10 11">
    <name type="scientific">Acer yangbiense</name>
    <dbReference type="NCBI Taxonomy" id="1000413"/>
    <lineage>
        <taxon>Eukaryota</taxon>
        <taxon>Viridiplantae</taxon>
        <taxon>Streptophyta</taxon>
        <taxon>Embryophyta</taxon>
        <taxon>Tracheophyta</taxon>
        <taxon>Spermatophyta</taxon>
        <taxon>Magnoliopsida</taxon>
        <taxon>eudicotyledons</taxon>
        <taxon>Gunneridae</taxon>
        <taxon>Pentapetalae</taxon>
        <taxon>rosids</taxon>
        <taxon>malvids</taxon>
        <taxon>Sapindales</taxon>
        <taxon>Sapindaceae</taxon>
        <taxon>Hippocastanoideae</taxon>
        <taxon>Acereae</taxon>
        <taxon>Acer</taxon>
    </lineage>
</organism>
<keyword evidence="5" id="KW-0175">Coiled coil</keyword>